<reference evidence="2 3" key="1">
    <citation type="submission" date="2024-01" db="EMBL/GenBank/DDBJ databases">
        <title>The genomes of 5 underutilized Papilionoideae crops provide insights into root nodulation and disease resistanc.</title>
        <authorList>
            <person name="Jiang F."/>
        </authorList>
    </citation>
    <scope>NUCLEOTIDE SEQUENCE [LARGE SCALE GENOMIC DNA]</scope>
    <source>
        <strain evidence="2">JINMINGXINNONG_FW02</strain>
        <tissue evidence="2">Leaves</tissue>
    </source>
</reference>
<dbReference type="AlphaFoldDB" id="A0AAN9LRT2"/>
<evidence type="ECO:0000256" key="1">
    <source>
        <dbReference type="SAM" id="MobiDB-lite"/>
    </source>
</evidence>
<evidence type="ECO:0000313" key="3">
    <source>
        <dbReference type="Proteomes" id="UP001374584"/>
    </source>
</evidence>
<feature type="region of interest" description="Disordered" evidence="1">
    <location>
        <begin position="606"/>
        <end position="625"/>
    </location>
</feature>
<proteinExistence type="predicted"/>
<feature type="region of interest" description="Disordered" evidence="1">
    <location>
        <begin position="559"/>
        <end position="579"/>
    </location>
</feature>
<dbReference type="Proteomes" id="UP001374584">
    <property type="component" value="Unassembled WGS sequence"/>
</dbReference>
<feature type="compositionally biased region" description="Acidic residues" evidence="1">
    <location>
        <begin position="559"/>
        <end position="568"/>
    </location>
</feature>
<gene>
    <name evidence="2" type="ORF">VNO80_24024</name>
</gene>
<name>A0AAN9LRT2_PHACN</name>
<evidence type="ECO:0000313" key="2">
    <source>
        <dbReference type="EMBL" id="KAK7341100.1"/>
    </source>
</evidence>
<accession>A0AAN9LRT2</accession>
<dbReference type="PANTHER" id="PTHR37261:SF1">
    <property type="entry name" value="40S RIBOSOMAL PROTEIN S27"/>
    <property type="match status" value="1"/>
</dbReference>
<protein>
    <submittedName>
        <fullName evidence="2">Uncharacterized protein</fullName>
    </submittedName>
</protein>
<organism evidence="2 3">
    <name type="scientific">Phaseolus coccineus</name>
    <name type="common">Scarlet runner bean</name>
    <name type="synonym">Phaseolus multiflorus</name>
    <dbReference type="NCBI Taxonomy" id="3886"/>
    <lineage>
        <taxon>Eukaryota</taxon>
        <taxon>Viridiplantae</taxon>
        <taxon>Streptophyta</taxon>
        <taxon>Embryophyta</taxon>
        <taxon>Tracheophyta</taxon>
        <taxon>Spermatophyta</taxon>
        <taxon>Magnoliopsida</taxon>
        <taxon>eudicotyledons</taxon>
        <taxon>Gunneridae</taxon>
        <taxon>Pentapetalae</taxon>
        <taxon>rosids</taxon>
        <taxon>fabids</taxon>
        <taxon>Fabales</taxon>
        <taxon>Fabaceae</taxon>
        <taxon>Papilionoideae</taxon>
        <taxon>50 kb inversion clade</taxon>
        <taxon>NPAAA clade</taxon>
        <taxon>indigoferoid/millettioid clade</taxon>
        <taxon>Phaseoleae</taxon>
        <taxon>Phaseolus</taxon>
    </lineage>
</organism>
<feature type="region of interest" description="Disordered" evidence="1">
    <location>
        <begin position="653"/>
        <end position="672"/>
    </location>
</feature>
<keyword evidence="3" id="KW-1185">Reference proteome</keyword>
<feature type="region of interest" description="Disordered" evidence="1">
    <location>
        <begin position="31"/>
        <end position="50"/>
    </location>
</feature>
<comment type="caution">
    <text evidence="2">The sequence shown here is derived from an EMBL/GenBank/DDBJ whole genome shotgun (WGS) entry which is preliminary data.</text>
</comment>
<dbReference type="PANTHER" id="PTHR37261">
    <property type="entry name" value="40S RIBOSOMAL PROTEIN S27"/>
    <property type="match status" value="1"/>
</dbReference>
<feature type="region of interest" description="Disordered" evidence="1">
    <location>
        <begin position="497"/>
        <end position="520"/>
    </location>
</feature>
<dbReference type="EMBL" id="JAYMYR010000009">
    <property type="protein sequence ID" value="KAK7341100.1"/>
    <property type="molecule type" value="Genomic_DNA"/>
</dbReference>
<sequence length="849" mass="93074">MEGDWNSQCNWTIPSSASISDCITFQSSSSLLSDDRQTDPTPLLLHSPSTDSPPCEIKITFAEKHELRQIYVRSTARVYEIYFAPNARSNNDYLCTVRCGLAVRDDHVLRSPAVQNLGDDNVKTEDDWVEVKVPDSPNIDLQTKPYLNSTKTYQTQQDLYEATAEIDDANPCISVTIRLLSLQNKGCVYVDEIYVFADPVDSVDSESQEKPHENSSGSSLMAMFIPTLMQLSKTTGLSNLNALRKEKSLVLGDDLQATLASDSIIKTQLIGNTSITDPQEVKLKEVKGGSVGPSQPDAVSQNAKIESNPVAVPSQTAKMDSTYTVVPSKIAEMENNHSAVPFQFAKIECNRSAVPSQVGIPESKGGFSLGHNVERILEQLVSRMDRIEEICLGFQQKMVVPMSSMEARLQRVEQQVDTLTKNLQNSASPSHCRISSPDASCIVSDANTSDSCPDYILTRESEPDEKHLNAEIPYASPDRSDSGNITQLLPGLVVRAPEFPDGEDEEGNASEQETSSLKDKGKHTIDDALSSALANFLSSMSVNSPNYTKSLTVKAPEFLNEDDDDDDDHGSNSEIAKNDSVRLAVSEEFSHIQVLASSNTLENVEKINPDSNYKPSEKTAQEAEEDDQLCIAKGDQEEVNVKTNSLAELNPETGFIDNSEEDDNGKINGQKSDGLLDNQTSCCYSITEEGPSSRTEHTVATEVPRKTFHENLLENVLGFSGGSSVVDFENPILDVKFISHTGPATERFLEDLLQVDTQETTSSIDPSVKESNVDLSVEEQLKSNGDVPVEQQSNLISIDGEPANLVSDSHFAVDKDLCTSIPVNIDSDNLPLPEDHKRKRDQVTWSSCI</sequence>